<protein>
    <submittedName>
        <fullName evidence="1">Uncharacterized protein</fullName>
    </submittedName>
</protein>
<keyword evidence="2" id="KW-1185">Reference proteome</keyword>
<accession>A0ABU4SEJ0</accession>
<organism evidence="1 2">
    <name type="scientific">Xenorhabdus santafensis</name>
    <dbReference type="NCBI Taxonomy" id="2582833"/>
    <lineage>
        <taxon>Bacteria</taxon>
        <taxon>Pseudomonadati</taxon>
        <taxon>Pseudomonadota</taxon>
        <taxon>Gammaproteobacteria</taxon>
        <taxon>Enterobacterales</taxon>
        <taxon>Morganellaceae</taxon>
        <taxon>Xenorhabdus</taxon>
    </lineage>
</organism>
<comment type="caution">
    <text evidence="1">The sequence shown here is derived from an EMBL/GenBank/DDBJ whole genome shotgun (WGS) entry which is preliminary data.</text>
</comment>
<reference evidence="2" key="1">
    <citation type="journal article" date="2024" name="Toxins">
        <title>Genome Sequence Analysis of Native Xenorhabdus Strains Isolated from Entomopathogenic Nematodes in Argentina.</title>
        <authorList>
            <person name="Palma L."/>
            <person name="Frizzo L."/>
            <person name="Kaiser S."/>
            <person name="Berry C."/>
            <person name="Caballero P."/>
            <person name="Bode H.B."/>
            <person name="Del Valle E.E."/>
        </authorList>
    </citation>
    <scope>NUCLEOTIDE SEQUENCE [LARGE SCALE GENOMIC DNA]</scope>
    <source>
        <strain evidence="2">12</strain>
    </source>
</reference>
<name>A0ABU4SEJ0_9GAMM</name>
<evidence type="ECO:0000313" key="2">
    <source>
        <dbReference type="Proteomes" id="UP001271890"/>
    </source>
</evidence>
<dbReference type="RefSeq" id="WP_319931529.1">
    <property type="nucleotide sequence ID" value="NZ_VCDN01000100.1"/>
</dbReference>
<dbReference type="EMBL" id="VCDN01000100">
    <property type="protein sequence ID" value="MDX7989160.1"/>
    <property type="molecule type" value="Genomic_DNA"/>
</dbReference>
<proteinExistence type="predicted"/>
<dbReference type="Proteomes" id="UP001271890">
    <property type="component" value="Unassembled WGS sequence"/>
</dbReference>
<evidence type="ECO:0000313" key="1">
    <source>
        <dbReference type="EMBL" id="MDX7989160.1"/>
    </source>
</evidence>
<gene>
    <name evidence="1" type="ORF">FE392_17900</name>
</gene>
<sequence length="116" mass="13380">MTFDNFSEAIAYARRRRREDKMHYAVNQRHKGRLTVGKYGAYRGKRPAWTTHDDERPEFYGVQHSRIIILHPSDAPLILELLAAGLTQKEVADKFSVSRAGLRKFVRKAKANVGIR</sequence>